<evidence type="ECO:0000313" key="2">
    <source>
        <dbReference type="Proteomes" id="UP001055072"/>
    </source>
</evidence>
<reference evidence="1" key="1">
    <citation type="journal article" date="2021" name="Environ. Microbiol.">
        <title>Gene family expansions and transcriptome signatures uncover fungal adaptations to wood decay.</title>
        <authorList>
            <person name="Hage H."/>
            <person name="Miyauchi S."/>
            <person name="Viragh M."/>
            <person name="Drula E."/>
            <person name="Min B."/>
            <person name="Chaduli D."/>
            <person name="Navarro D."/>
            <person name="Favel A."/>
            <person name="Norest M."/>
            <person name="Lesage-Meessen L."/>
            <person name="Balint B."/>
            <person name="Merenyi Z."/>
            <person name="de Eugenio L."/>
            <person name="Morin E."/>
            <person name="Martinez A.T."/>
            <person name="Baldrian P."/>
            <person name="Stursova M."/>
            <person name="Martinez M.J."/>
            <person name="Novotny C."/>
            <person name="Magnuson J.K."/>
            <person name="Spatafora J.W."/>
            <person name="Maurice S."/>
            <person name="Pangilinan J."/>
            <person name="Andreopoulos W."/>
            <person name="LaButti K."/>
            <person name="Hundley H."/>
            <person name="Na H."/>
            <person name="Kuo A."/>
            <person name="Barry K."/>
            <person name="Lipzen A."/>
            <person name="Henrissat B."/>
            <person name="Riley R."/>
            <person name="Ahrendt S."/>
            <person name="Nagy L.G."/>
            <person name="Grigoriev I.V."/>
            <person name="Martin F."/>
            <person name="Rosso M.N."/>
        </authorList>
    </citation>
    <scope>NUCLEOTIDE SEQUENCE</scope>
    <source>
        <strain evidence="1">CBS 384.51</strain>
    </source>
</reference>
<protein>
    <submittedName>
        <fullName evidence="1">Uncharacterized protein</fullName>
    </submittedName>
</protein>
<organism evidence="1 2">
    <name type="scientific">Irpex rosettiformis</name>
    <dbReference type="NCBI Taxonomy" id="378272"/>
    <lineage>
        <taxon>Eukaryota</taxon>
        <taxon>Fungi</taxon>
        <taxon>Dikarya</taxon>
        <taxon>Basidiomycota</taxon>
        <taxon>Agaricomycotina</taxon>
        <taxon>Agaricomycetes</taxon>
        <taxon>Polyporales</taxon>
        <taxon>Irpicaceae</taxon>
        <taxon>Irpex</taxon>
    </lineage>
</organism>
<comment type="caution">
    <text evidence="1">The sequence shown here is derived from an EMBL/GenBank/DDBJ whole genome shotgun (WGS) entry which is preliminary data.</text>
</comment>
<gene>
    <name evidence="1" type="ORF">BDY19DRAFT_712164</name>
</gene>
<name>A0ACB8U8J8_9APHY</name>
<evidence type="ECO:0000313" key="1">
    <source>
        <dbReference type="EMBL" id="KAI0090491.1"/>
    </source>
</evidence>
<dbReference type="Proteomes" id="UP001055072">
    <property type="component" value="Unassembled WGS sequence"/>
</dbReference>
<keyword evidence="2" id="KW-1185">Reference proteome</keyword>
<dbReference type="EMBL" id="MU274907">
    <property type="protein sequence ID" value="KAI0090491.1"/>
    <property type="molecule type" value="Genomic_DNA"/>
</dbReference>
<accession>A0ACB8U8J8</accession>
<sequence length="721" mass="76700">MRHLDADHGQRVKTRRRSTSDASIAPSHPLAFNGLVPPLPGSIQTTTHEDTRERNNTRRRSASDASMAPLRPPFSPPSPQNPVPASPAELARHTKHESVKDQLGDLPNLSWTRHGNPSSTPQFFRIHTRLPPLSAIRAHCFSNPYEPLNAGAFKFGSPLIGGSDVDPAPPCSVFTEARRQDEVGEDRGGQGIVSLGLGIEFYEDELNSRCPSPYMNPRPAPAPPLVLEPRGVEVERRGKADAEVDIDDEELKVPDYVFERRGSATSQATTSSGRSTKTLKERLTSFVTLSTKPYTSSVWSLKQPSHSRSKLNLTLVAPSPSPLNQPVTSSSTSTTTPGLVHPKADASPHAKSTRSYKSNSTVLTQSTSESSEFLNTPRTPASGLYRYPPSTPPVRSFAGHGLSSSPPSAFNTGMSSGSPSRSSKLMKRSSYTSRLYPMQSKLGSRSELSLALGMGMGLGAGTGARDSMGCFDGGEVDKETEEEARAIGRVLTPEVDPFMRMPMGATAYMPERRSVRGGSAGGSVVAESEESLVASEETFVSADENCGMDELGGGTSEGGHALTSSRDSVAPAVGNLNSVARMRARERGIESRLTFGSSLEGCSSPPPRYSRLSPGPSAYTHTLPQILHSTFSSESSSSLSLVIPEDSTCGIPDSPVLPSASPLPSPSTPRLSYSSPPLSASELPPTPTLTQSTSPLAPSPPPILSPLSPMSTLSFTFLQDL</sequence>
<proteinExistence type="predicted"/>